<accession>Q9R4Z6</accession>
<dbReference type="AlphaFoldDB" id="Q9R4Z6"/>
<protein>
    <submittedName>
        <fullName>4-hydroxybutyryl-CoA dehydratase/vinylacetyl-CoA delta 3-delta 2-isomerase</fullName>
    </submittedName>
</protein>
<dbReference type="GO" id="GO:0016627">
    <property type="term" value="F:oxidoreductase activity, acting on the CH-CH group of donors"/>
    <property type="evidence" value="ECO:0007669"/>
    <property type="project" value="InterPro"/>
</dbReference>
<sequence length="30" mass="3502">SLMTGEEYVESLRKLKLNVYYLGEKIDNPV</sequence>
<dbReference type="InterPro" id="IPR009100">
    <property type="entry name" value="AcylCoA_DH/oxidase_NM_dom_sf"/>
</dbReference>
<name>Q9R4Z6_CLOKL</name>
<dbReference type="BioCyc" id="MetaCyc:MONOMER-13463"/>
<proteinExistence type="evidence at protein level"/>
<dbReference type="Gene3D" id="1.10.3140.10">
    <property type="entry name" value="4-hydroxybutyryl-coa dehydratase, domain 1"/>
    <property type="match status" value="1"/>
</dbReference>
<dbReference type="SUPFAM" id="SSF56645">
    <property type="entry name" value="Acyl-CoA dehydrogenase NM domain-like"/>
    <property type="match status" value="1"/>
</dbReference>
<organism>
    <name type="scientific">Clostridium kluyveri</name>
    <dbReference type="NCBI Taxonomy" id="1534"/>
    <lineage>
        <taxon>Bacteria</taxon>
        <taxon>Bacillati</taxon>
        <taxon>Bacillota</taxon>
        <taxon>Clostridia</taxon>
        <taxon>Eubacteriales</taxon>
        <taxon>Clostridiaceae</taxon>
        <taxon>Clostridium</taxon>
    </lineage>
</organism>
<keyword id="KW-0903">Direct protein sequencing</keyword>
<reference key="1">
    <citation type="journal article" date="1994" name="Arch. Microbiol.">
        <title>Succinate-ethanol fermentation in Clostridium kluyveri: purification and characterisation of 4-hydroxybutyryl-CoA dehydratase/vinylacetyl-CoA delta 3-delta 2-isomerase.</title>
        <authorList>
            <person name="Scherf U."/>
            <person name="Sohling B."/>
            <person name="Gottschalk G."/>
            <person name="Linder D."/>
            <person name="Buckel W."/>
        </authorList>
    </citation>
    <scope>PROTEIN SEQUENCE</scope>
</reference>